<dbReference type="Proteomes" id="UP000729357">
    <property type="component" value="Unassembled WGS sequence"/>
</dbReference>
<gene>
    <name evidence="1" type="ORF">KCU98_g10474</name>
</gene>
<dbReference type="AlphaFoldDB" id="A0A9P8FJY9"/>
<reference evidence="1" key="2">
    <citation type="submission" date="2021-08" db="EMBL/GenBank/DDBJ databases">
        <authorList>
            <person name="Gostincar C."/>
            <person name="Sun X."/>
            <person name="Song Z."/>
            <person name="Gunde-Cimerman N."/>
        </authorList>
    </citation>
    <scope>NUCLEOTIDE SEQUENCE</scope>
    <source>
        <strain evidence="1">EXF-9298</strain>
    </source>
</reference>
<proteinExistence type="predicted"/>
<comment type="caution">
    <text evidence="1">The sequence shown here is derived from an EMBL/GenBank/DDBJ whole genome shotgun (WGS) entry which is preliminary data.</text>
</comment>
<reference evidence="1" key="1">
    <citation type="journal article" date="2021" name="J Fungi (Basel)">
        <title>Virulence traits and population genomics of the black yeast Aureobasidium melanogenum.</title>
        <authorList>
            <person name="Cernosa A."/>
            <person name="Sun X."/>
            <person name="Gostincar C."/>
            <person name="Fang C."/>
            <person name="Gunde-Cimerman N."/>
            <person name="Song Z."/>
        </authorList>
    </citation>
    <scope>NUCLEOTIDE SEQUENCE</scope>
    <source>
        <strain evidence="1">EXF-9298</strain>
    </source>
</reference>
<organism evidence="1 2">
    <name type="scientific">Aureobasidium melanogenum</name>
    <name type="common">Aureobasidium pullulans var. melanogenum</name>
    <dbReference type="NCBI Taxonomy" id="46634"/>
    <lineage>
        <taxon>Eukaryota</taxon>
        <taxon>Fungi</taxon>
        <taxon>Dikarya</taxon>
        <taxon>Ascomycota</taxon>
        <taxon>Pezizomycotina</taxon>
        <taxon>Dothideomycetes</taxon>
        <taxon>Dothideomycetidae</taxon>
        <taxon>Dothideales</taxon>
        <taxon>Saccotheciaceae</taxon>
        <taxon>Aureobasidium</taxon>
    </lineage>
</organism>
<evidence type="ECO:0000313" key="1">
    <source>
        <dbReference type="EMBL" id="KAG9976820.1"/>
    </source>
</evidence>
<feature type="non-terminal residue" evidence="1">
    <location>
        <position position="140"/>
    </location>
</feature>
<accession>A0A9P8FJY9</accession>
<dbReference type="EMBL" id="JAHFXS010001556">
    <property type="protein sequence ID" value="KAG9976820.1"/>
    <property type="molecule type" value="Genomic_DNA"/>
</dbReference>
<name>A0A9P8FJY9_AURME</name>
<protein>
    <submittedName>
        <fullName evidence="1">Uncharacterized protein</fullName>
    </submittedName>
</protein>
<keyword evidence="2" id="KW-1185">Reference proteome</keyword>
<evidence type="ECO:0000313" key="2">
    <source>
        <dbReference type="Proteomes" id="UP000729357"/>
    </source>
</evidence>
<sequence length="140" mass="15554">MAGNSNEPSRKPAVDAVRKYYYFLANDLGAISRNCIVEPPEEGWPSITQDSLAGLEKTEAVIELLRHLPYIEPSEDYNTQVAFSTSAIDYRAIGEYKVAEGKGIQFIPAGNKEFPPDMMVLTDEGEDYYGSLLLLDTKRG</sequence>